<dbReference type="Proteomes" id="UP000662783">
    <property type="component" value="Chromosome"/>
</dbReference>
<evidence type="ECO:0000313" key="1">
    <source>
        <dbReference type="EMBL" id="QSE98988.1"/>
    </source>
</evidence>
<name>A0A974WNZ9_9BACT</name>
<accession>A0A974WNZ9</accession>
<dbReference type="EMBL" id="CP070608">
    <property type="protein sequence ID" value="QSE98988.1"/>
    <property type="molecule type" value="Genomic_DNA"/>
</dbReference>
<dbReference type="AlphaFoldDB" id="A0A974WNZ9"/>
<gene>
    <name evidence="1" type="ORF">JR347_07855</name>
</gene>
<dbReference type="PROSITE" id="PS51257">
    <property type="entry name" value="PROKAR_LIPOPROTEIN"/>
    <property type="match status" value="1"/>
</dbReference>
<dbReference type="KEGG" id="fuv:JR347_07855"/>
<keyword evidence="2" id="KW-1185">Reference proteome</keyword>
<reference evidence="1" key="1">
    <citation type="submission" date="2021-02" db="EMBL/GenBank/DDBJ databases">
        <title>Fulvivirga sp. S481 isolated from sea water.</title>
        <authorList>
            <person name="Bae S.S."/>
            <person name="Baek K."/>
        </authorList>
    </citation>
    <scope>NUCLEOTIDE SEQUENCE</scope>
    <source>
        <strain evidence="1">S481</strain>
    </source>
</reference>
<proteinExistence type="predicted"/>
<evidence type="ECO:0000313" key="2">
    <source>
        <dbReference type="Proteomes" id="UP000662783"/>
    </source>
</evidence>
<sequence>MNKLKMLSILLIVLVSCDKEDSPNPDLSKPGFISKVIGNYNYLLKEKDYKAAYCEYLNEKITLLVTDLDGKIISRDLKLQLSDTTGRIFNRSNTPSDTSVFQWKLGYKSKNQKVEILDIVSEEKVFEIEATVSEDNLSLNWISPCIPKEIEKSYRFYFNNNIFLVFGDGYVYSSLDPLLMNWKKVEYITGGGFFSLLSTNEIFNIYDRGIDQPNISYVLLDPITGSIQYISPLTTDIVIPHRMVVTESGEYFMYNNDIPYGVLYKSAGTLLDFNEYQNFEEYGYLAGMTTKGDVVYILTQEFYLIEIDTQSGNTKIKQIDQTAFPSNIRFNGITVFDNRIFINSYVPWSTDDDKIYTVDLIDYAINVFDLALTIDRDMNFRFSVSGGNLYIWTGSPNNWTGFGNIRQWDGEQFNSINFPDFDFYTPGELRYSNLYLPNKKMVGFYRGLPIIVNGDGQIFYYPK</sequence>
<protein>
    <submittedName>
        <fullName evidence="1">Uncharacterized protein</fullName>
    </submittedName>
</protein>
<organism evidence="1 2">
    <name type="scientific">Fulvivirga lutea</name>
    <dbReference type="NCBI Taxonomy" id="2810512"/>
    <lineage>
        <taxon>Bacteria</taxon>
        <taxon>Pseudomonadati</taxon>
        <taxon>Bacteroidota</taxon>
        <taxon>Cytophagia</taxon>
        <taxon>Cytophagales</taxon>
        <taxon>Fulvivirgaceae</taxon>
        <taxon>Fulvivirga</taxon>
    </lineage>
</organism>
<dbReference type="RefSeq" id="WP_205723502.1">
    <property type="nucleotide sequence ID" value="NZ_CP070608.1"/>
</dbReference>